<proteinExistence type="predicted"/>
<organism evidence="2 3">
    <name type="scientific">Nibrella saemangeumensis</name>
    <dbReference type="NCBI Taxonomy" id="1084526"/>
    <lineage>
        <taxon>Bacteria</taxon>
        <taxon>Pseudomonadati</taxon>
        <taxon>Bacteroidota</taxon>
        <taxon>Cytophagia</taxon>
        <taxon>Cytophagales</taxon>
        <taxon>Spirosomataceae</taxon>
        <taxon>Nibrella</taxon>
    </lineage>
</organism>
<dbReference type="InterPro" id="IPR012368">
    <property type="entry name" value="OxRdtase_Mopterin-bd_su_IorB"/>
</dbReference>
<comment type="caution">
    <text evidence="2">The sequence shown here is derived from an EMBL/GenBank/DDBJ whole genome shotgun (WGS) entry which is preliminary data.</text>
</comment>
<dbReference type="SUPFAM" id="SSF56003">
    <property type="entry name" value="Molybdenum cofactor-binding domain"/>
    <property type="match status" value="2"/>
</dbReference>
<dbReference type="InterPro" id="IPR046867">
    <property type="entry name" value="AldOxase/xan_DH_MoCoBD2"/>
</dbReference>
<dbReference type="InterPro" id="IPR008274">
    <property type="entry name" value="AldOxase/xan_DH_MoCoBD1"/>
</dbReference>
<dbReference type="Gene3D" id="3.90.1170.50">
    <property type="entry name" value="Aldehyde oxidase/xanthine dehydrogenase, a/b hammerhead"/>
    <property type="match status" value="1"/>
</dbReference>
<dbReference type="InterPro" id="IPR000674">
    <property type="entry name" value="Ald_Oxase/Xan_DH_a/b"/>
</dbReference>
<evidence type="ECO:0000259" key="1">
    <source>
        <dbReference type="SMART" id="SM01008"/>
    </source>
</evidence>
<reference evidence="3" key="1">
    <citation type="journal article" date="2019" name="Int. J. Syst. Evol. Microbiol.">
        <title>The Global Catalogue of Microorganisms (GCM) 10K type strain sequencing project: providing services to taxonomists for standard genome sequencing and annotation.</title>
        <authorList>
            <consortium name="The Broad Institute Genomics Platform"/>
            <consortium name="The Broad Institute Genome Sequencing Center for Infectious Disease"/>
            <person name="Wu L."/>
            <person name="Ma J."/>
        </authorList>
    </citation>
    <scope>NUCLEOTIDE SEQUENCE [LARGE SCALE GENOMIC DNA]</scope>
    <source>
        <strain evidence="3">JCM 17927</strain>
    </source>
</reference>
<dbReference type="PANTHER" id="PTHR47495:SF3">
    <property type="entry name" value="BLR6219 PROTEIN"/>
    <property type="match status" value="1"/>
</dbReference>
<dbReference type="RefSeq" id="WP_345241696.1">
    <property type="nucleotide sequence ID" value="NZ_BAABHD010000014.1"/>
</dbReference>
<dbReference type="SMART" id="SM01008">
    <property type="entry name" value="Ald_Xan_dh_C"/>
    <property type="match status" value="1"/>
</dbReference>
<dbReference type="Gene3D" id="3.30.365.10">
    <property type="entry name" value="Aldehyde oxidase/xanthine dehydrogenase, molybdopterin binding domain"/>
    <property type="match status" value="4"/>
</dbReference>
<dbReference type="Pfam" id="PF02738">
    <property type="entry name" value="MoCoBD_1"/>
    <property type="match status" value="1"/>
</dbReference>
<name>A0ABP8MI75_9BACT</name>
<evidence type="ECO:0000313" key="2">
    <source>
        <dbReference type="EMBL" id="GAA4451100.1"/>
    </source>
</evidence>
<dbReference type="InterPro" id="IPR037165">
    <property type="entry name" value="AldOxase/xan_DH_Mopterin-bd_sf"/>
</dbReference>
<feature type="domain" description="Aldehyde oxidase/xanthine dehydrogenase a/b hammerhead" evidence="1">
    <location>
        <begin position="210"/>
        <end position="296"/>
    </location>
</feature>
<keyword evidence="3" id="KW-1185">Reference proteome</keyword>
<dbReference type="EMBL" id="BAABHD010000014">
    <property type="protein sequence ID" value="GAA4451100.1"/>
    <property type="molecule type" value="Genomic_DNA"/>
</dbReference>
<dbReference type="InterPro" id="IPR052516">
    <property type="entry name" value="N-heterocyclic_Hydroxylase"/>
</dbReference>
<protein>
    <submittedName>
        <fullName evidence="2">Xanthine dehydrogenase family protein molybdopterin-binding subunit</fullName>
    </submittedName>
</protein>
<dbReference type="PANTHER" id="PTHR47495">
    <property type="entry name" value="ALDEHYDE DEHYDROGENASE"/>
    <property type="match status" value="1"/>
</dbReference>
<dbReference type="Pfam" id="PF20256">
    <property type="entry name" value="MoCoBD_2"/>
    <property type="match status" value="2"/>
</dbReference>
<dbReference type="PROSITE" id="PS51318">
    <property type="entry name" value="TAT"/>
    <property type="match status" value="1"/>
</dbReference>
<dbReference type="InterPro" id="IPR006311">
    <property type="entry name" value="TAT_signal"/>
</dbReference>
<evidence type="ECO:0000313" key="3">
    <source>
        <dbReference type="Proteomes" id="UP001501175"/>
    </source>
</evidence>
<dbReference type="Proteomes" id="UP001501175">
    <property type="component" value="Unassembled WGS sequence"/>
</dbReference>
<gene>
    <name evidence="2" type="ORF">GCM10023189_12620</name>
</gene>
<dbReference type="PIRSF" id="PIRSF036389">
    <property type="entry name" value="IOR_B"/>
    <property type="match status" value="1"/>
</dbReference>
<sequence length="731" mass="79540">MNSTPPIDRRSFLKAAGLTGTGLFLGFSASANGTPALTNLSHDPKAVLSFELHPFIVIDNAGTITLINHRPDMGQGSWQAVPTLIAEELEVGLDQIQIKQSDGLRKYGDQLSGGSSTVRTGWKRLREAGAAAREMFRQAAATRWNVPLAECYAEKGTIKHKPSGKALAYGELVDEAAKLPVPKDLKLKAKKEFKLIGKRAPRPDIPQKVTGQAVFGMDIEVPGMLYASMERPPVIHGKIVSIDDSQAKKIPGVKAVIKAERPMPHRTSEAVAVVATSYWAALQGRRALKIQWDNAGYDQTMTTARYYNELRGKASQPVAPYNTIGDFKAAYEAAPKKLEGFYETPFMAHAPMEPEVAVAHVKDDGTCEIWAPVQGPDAAIQQVAGYLKIPNENVKVNVPFLGGAFGRKAYLDFVLEAVSVSRQVKAPVKLVWTREDDITQGPYRPGMLSAMRGAVDAQGDLVAFEHKLIGESIQRQVFKSPLGEKADDWAGESINQEESPYAFPNANIGWRTVETDIPIVWWRSVYPSNSSFGHESFIDELAHAAGKDPLAFRLALLEKKEGDVAKRFVHVLKTLREKARWDQPLAAGAGKGVAVARSFGSICAHAFFVSKKGNGVAIDRVVSVLDCGMYVNPDNVRAQTEGNIVYGLTAAIKNGITFTNGRADQTNFHNFPVLRLDEMPPIIDIHIIENEEAPGGVGEPGLPPVAPALCNAIFSATGKRIRKLPFDLNAV</sequence>
<dbReference type="Pfam" id="PF01315">
    <property type="entry name" value="Ald_Xan_dh_C"/>
    <property type="match status" value="1"/>
</dbReference>
<accession>A0ABP8MI75</accession>